<proteinExistence type="predicted"/>
<evidence type="ECO:0000256" key="1">
    <source>
        <dbReference type="SAM" id="MobiDB-lite"/>
    </source>
</evidence>
<accession>A0AAW1RU16</accession>
<evidence type="ECO:0000313" key="3">
    <source>
        <dbReference type="Proteomes" id="UP001438707"/>
    </source>
</evidence>
<organism evidence="2 3">
    <name type="scientific">Apatococcus lobatus</name>
    <dbReference type="NCBI Taxonomy" id="904363"/>
    <lineage>
        <taxon>Eukaryota</taxon>
        <taxon>Viridiplantae</taxon>
        <taxon>Chlorophyta</taxon>
        <taxon>core chlorophytes</taxon>
        <taxon>Trebouxiophyceae</taxon>
        <taxon>Chlorellales</taxon>
        <taxon>Chlorellaceae</taxon>
        <taxon>Apatococcus</taxon>
    </lineage>
</organism>
<comment type="caution">
    <text evidence="2">The sequence shown here is derived from an EMBL/GenBank/DDBJ whole genome shotgun (WGS) entry which is preliminary data.</text>
</comment>
<dbReference type="AlphaFoldDB" id="A0AAW1RU16"/>
<sequence length="69" mass="7693">MTRQNQTAEQVAAREPEGAYSGIKAKAQGRGDRKYFVRITSADRDKLVKELKKPSSGCLLHLVHTSVQH</sequence>
<dbReference type="EMBL" id="JALJOS010000007">
    <property type="protein sequence ID" value="KAK9836841.1"/>
    <property type="molecule type" value="Genomic_DNA"/>
</dbReference>
<evidence type="ECO:0000313" key="2">
    <source>
        <dbReference type="EMBL" id="KAK9836841.1"/>
    </source>
</evidence>
<keyword evidence="3" id="KW-1185">Reference proteome</keyword>
<gene>
    <name evidence="2" type="ORF">WJX74_009327</name>
</gene>
<dbReference type="Proteomes" id="UP001438707">
    <property type="component" value="Unassembled WGS sequence"/>
</dbReference>
<reference evidence="2 3" key="1">
    <citation type="journal article" date="2024" name="Nat. Commun.">
        <title>Phylogenomics reveals the evolutionary origins of lichenization in chlorophyte algae.</title>
        <authorList>
            <person name="Puginier C."/>
            <person name="Libourel C."/>
            <person name="Otte J."/>
            <person name="Skaloud P."/>
            <person name="Haon M."/>
            <person name="Grisel S."/>
            <person name="Petersen M."/>
            <person name="Berrin J.G."/>
            <person name="Delaux P.M."/>
            <person name="Dal Grande F."/>
            <person name="Keller J."/>
        </authorList>
    </citation>
    <scope>NUCLEOTIDE SEQUENCE [LARGE SCALE GENOMIC DNA]</scope>
    <source>
        <strain evidence="2 3">SAG 2145</strain>
    </source>
</reference>
<protein>
    <submittedName>
        <fullName evidence="2">Uncharacterized protein</fullName>
    </submittedName>
</protein>
<name>A0AAW1RU16_9CHLO</name>
<feature type="region of interest" description="Disordered" evidence="1">
    <location>
        <begin position="1"/>
        <end position="26"/>
    </location>
</feature>